<dbReference type="SUPFAM" id="SSF53335">
    <property type="entry name" value="S-adenosyl-L-methionine-dependent methyltransferases"/>
    <property type="match status" value="1"/>
</dbReference>
<evidence type="ECO:0000256" key="1">
    <source>
        <dbReference type="ARBA" id="ARBA00005369"/>
    </source>
</evidence>
<protein>
    <recommendedName>
        <fullName evidence="2">Protein-L-isoaspartate O-methyltransferase</fullName>
    </recommendedName>
    <alternativeName>
        <fullName evidence="3">Protein L-isoaspartyl methyltransferase</fullName>
    </alternativeName>
</protein>
<dbReference type="EMBL" id="JAZDQV010000007">
    <property type="protein sequence ID" value="MEE1877763.1"/>
    <property type="molecule type" value="Genomic_DNA"/>
</dbReference>
<dbReference type="Proteomes" id="UP001343492">
    <property type="component" value="Unassembled WGS sequence"/>
</dbReference>
<evidence type="ECO:0000313" key="5">
    <source>
        <dbReference type="Proteomes" id="UP001343492"/>
    </source>
</evidence>
<accession>A0ABU7GFZ2</accession>
<evidence type="ECO:0000256" key="2">
    <source>
        <dbReference type="ARBA" id="ARBA00013346"/>
    </source>
</evidence>
<dbReference type="Pfam" id="PF01135">
    <property type="entry name" value="PCMT"/>
    <property type="match status" value="1"/>
</dbReference>
<dbReference type="Gene3D" id="3.40.50.150">
    <property type="entry name" value="Vaccinia Virus protein VP39"/>
    <property type="match status" value="1"/>
</dbReference>
<dbReference type="InterPro" id="IPR029063">
    <property type="entry name" value="SAM-dependent_MTases_sf"/>
</dbReference>
<dbReference type="RefSeq" id="WP_354144869.1">
    <property type="nucleotide sequence ID" value="NZ_JAZDQV010000007.1"/>
</dbReference>
<evidence type="ECO:0000256" key="3">
    <source>
        <dbReference type="ARBA" id="ARBA00030757"/>
    </source>
</evidence>
<comment type="caution">
    <text evidence="4">The sequence shown here is derived from an EMBL/GenBank/DDBJ whole genome shotgun (WGS) entry which is preliminary data.</text>
</comment>
<dbReference type="PANTHER" id="PTHR11579:SF18">
    <property type="entry name" value="PROTEIN-L-ISOASPARTATE O-METHYLTRANSFERASE"/>
    <property type="match status" value="1"/>
</dbReference>
<reference evidence="4 5" key="1">
    <citation type="submission" date="2024-01" db="EMBL/GenBank/DDBJ databases">
        <title>The genome sequence of Erythrobacteraceae sp. strain 1XM1-14.</title>
        <authorList>
            <person name="Liu Y."/>
        </authorList>
    </citation>
    <scope>NUCLEOTIDE SEQUENCE [LARGE SCALE GENOMIC DNA]</scope>
    <source>
        <strain evidence="4 5">1XM1-14</strain>
    </source>
</reference>
<organism evidence="4 5">
    <name type="scientific">Altererythrobacter litoralis</name>
    <dbReference type="NCBI Taxonomy" id="3113904"/>
    <lineage>
        <taxon>Bacteria</taxon>
        <taxon>Pseudomonadati</taxon>
        <taxon>Pseudomonadota</taxon>
        <taxon>Alphaproteobacteria</taxon>
        <taxon>Sphingomonadales</taxon>
        <taxon>Erythrobacteraceae</taxon>
        <taxon>Altererythrobacter</taxon>
    </lineage>
</organism>
<name>A0ABU7GFZ2_9SPHN</name>
<evidence type="ECO:0000313" key="4">
    <source>
        <dbReference type="EMBL" id="MEE1877763.1"/>
    </source>
</evidence>
<keyword evidence="5" id="KW-1185">Reference proteome</keyword>
<gene>
    <name evidence="4" type="ORF">VRS74_08710</name>
</gene>
<dbReference type="PANTHER" id="PTHR11579">
    <property type="entry name" value="PROTEIN-L-ISOASPARTATE O-METHYLTRANSFERASE"/>
    <property type="match status" value="1"/>
</dbReference>
<proteinExistence type="inferred from homology"/>
<comment type="similarity">
    <text evidence="1">Belongs to the methyltransferase superfamily. L-isoaspartyl/D-aspartyl protein methyltransferase family.</text>
</comment>
<sequence length="195" mass="20768">MTETNMPAARKAMIDSQLRTSGVNEPFVLARMGAVAREDFVPESARAIAYVDRAVPLGNGKHLAAPLVHGRMLSEALPTASDGALVVESGSGYLSELLRPLVGSLDTVSSDEVVKGKRGRKSYSLVLVDGAIEQLPESLAKQLEENGRIVTGIVQRGVTRLAVGRKVAGSVTLQPVADIGIPVLHAFDRPKEWSF</sequence>
<dbReference type="InterPro" id="IPR000682">
    <property type="entry name" value="PCMT"/>
</dbReference>